<reference evidence="2" key="1">
    <citation type="submission" date="2016-01" db="EMBL/GenBank/DDBJ databases">
        <title>Whole genome sequencing of Bhargavaea cecembensis T14.</title>
        <authorList>
            <person name="Hong K.W."/>
        </authorList>
    </citation>
    <scope>NUCLEOTIDE SEQUENCE [LARGE SCALE GENOMIC DNA]</scope>
    <source>
        <strain evidence="2">M19</strain>
    </source>
</reference>
<evidence type="ECO:0000313" key="2">
    <source>
        <dbReference type="Proteomes" id="UP000076510"/>
    </source>
</evidence>
<protein>
    <submittedName>
        <fullName evidence="1">Uncharacterized protein</fullName>
    </submittedName>
</protein>
<evidence type="ECO:0000313" key="1">
    <source>
        <dbReference type="EMBL" id="KZE49617.1"/>
    </source>
</evidence>
<name>A0A0J5TH50_9BACI</name>
<sequence length="64" mass="7404">MDIKEIEGLVEGLRTGELNEVYVKKEDFLSFRSVLVKQNDFKHFRGIAAQGGHTLYRYLETARS</sequence>
<dbReference type="AlphaFoldDB" id="A0A0J5TH50"/>
<dbReference type="EMBL" id="LQQY01000012">
    <property type="protein sequence ID" value="KZE49617.1"/>
    <property type="molecule type" value="Genomic_DNA"/>
</dbReference>
<dbReference type="RefSeq" id="WP_048004242.1">
    <property type="nucleotide sequence ID" value="NZ_CP047095.1"/>
</dbReference>
<dbReference type="Proteomes" id="UP000076510">
    <property type="component" value="Unassembled WGS sequence"/>
</dbReference>
<proteinExistence type="predicted"/>
<accession>A0A0J5TH50</accession>
<dbReference type="OrthoDB" id="2455488at2"/>
<comment type="caution">
    <text evidence="1">The sequence shown here is derived from an EMBL/GenBank/DDBJ whole genome shotgun (WGS) entry which is preliminary data.</text>
</comment>
<gene>
    <name evidence="1" type="ORF">AV649_00900</name>
</gene>
<dbReference type="PATRIC" id="fig|189381.10.peg.4084"/>
<organism evidence="1 2">
    <name type="scientific">Rossellomorea marisflavi</name>
    <dbReference type="NCBI Taxonomy" id="189381"/>
    <lineage>
        <taxon>Bacteria</taxon>
        <taxon>Bacillati</taxon>
        <taxon>Bacillota</taxon>
        <taxon>Bacilli</taxon>
        <taxon>Bacillales</taxon>
        <taxon>Bacillaceae</taxon>
        <taxon>Rossellomorea</taxon>
    </lineage>
</organism>